<protein>
    <submittedName>
        <fullName evidence="2">Pumilio24</fullName>
    </submittedName>
</protein>
<feature type="compositionally biased region" description="Polar residues" evidence="1">
    <location>
        <begin position="49"/>
        <end position="58"/>
    </location>
</feature>
<evidence type="ECO:0000256" key="1">
    <source>
        <dbReference type="SAM" id="MobiDB-lite"/>
    </source>
</evidence>
<sequence length="250" mass="27723">MGNADPKTQNQEKKYEVKPQYEEPSKQQIMQHAINQSYEMHEANKESVLKTSVSTGKSSHVEPPYHGVSTGKSSVRDLRGPSAHHNSVVLQVYAGINNKGKAQNREELLPRSSKLTDEQPDQISQESSNVQQLCASSSNRSTASNEQLVALKNSNNVERDTSPLLPTAEQKRYAQNVAFQLIKTTSPLISDWFLKPTAGHSAGIIPHNATADSATIQQPTPKRLTNTCRFVVNPRTRASAASRYLFKHNY</sequence>
<feature type="compositionally biased region" description="Basic and acidic residues" evidence="1">
    <location>
        <begin position="103"/>
        <end position="117"/>
    </location>
</feature>
<feature type="compositionally biased region" description="Polar residues" evidence="1">
    <location>
        <begin position="121"/>
        <end position="144"/>
    </location>
</feature>
<dbReference type="Proteomes" id="UP000250235">
    <property type="component" value="Unassembled WGS sequence"/>
</dbReference>
<evidence type="ECO:0000313" key="2">
    <source>
        <dbReference type="EMBL" id="KZV37612.1"/>
    </source>
</evidence>
<feature type="region of interest" description="Disordered" evidence="1">
    <location>
        <begin position="1"/>
        <end position="27"/>
    </location>
</feature>
<dbReference type="AlphaFoldDB" id="A0A2Z7BSM9"/>
<organism evidence="2 3">
    <name type="scientific">Dorcoceras hygrometricum</name>
    <dbReference type="NCBI Taxonomy" id="472368"/>
    <lineage>
        <taxon>Eukaryota</taxon>
        <taxon>Viridiplantae</taxon>
        <taxon>Streptophyta</taxon>
        <taxon>Embryophyta</taxon>
        <taxon>Tracheophyta</taxon>
        <taxon>Spermatophyta</taxon>
        <taxon>Magnoliopsida</taxon>
        <taxon>eudicotyledons</taxon>
        <taxon>Gunneridae</taxon>
        <taxon>Pentapetalae</taxon>
        <taxon>asterids</taxon>
        <taxon>lamiids</taxon>
        <taxon>Lamiales</taxon>
        <taxon>Gesneriaceae</taxon>
        <taxon>Didymocarpoideae</taxon>
        <taxon>Trichosporeae</taxon>
        <taxon>Loxocarpinae</taxon>
        <taxon>Dorcoceras</taxon>
    </lineage>
</organism>
<accession>A0A2Z7BSM9</accession>
<proteinExistence type="predicted"/>
<feature type="compositionally biased region" description="Basic and acidic residues" evidence="1">
    <location>
        <begin position="10"/>
        <end position="25"/>
    </location>
</feature>
<evidence type="ECO:0000313" key="3">
    <source>
        <dbReference type="Proteomes" id="UP000250235"/>
    </source>
</evidence>
<name>A0A2Z7BSM9_9LAMI</name>
<feature type="region of interest" description="Disordered" evidence="1">
    <location>
        <begin position="44"/>
        <end position="81"/>
    </location>
</feature>
<keyword evidence="3" id="KW-1185">Reference proteome</keyword>
<dbReference type="EMBL" id="KV002560">
    <property type="protein sequence ID" value="KZV37612.1"/>
    <property type="molecule type" value="Genomic_DNA"/>
</dbReference>
<gene>
    <name evidence="2" type="ORF">F511_31469</name>
</gene>
<reference evidence="2 3" key="1">
    <citation type="journal article" date="2015" name="Proc. Natl. Acad. Sci. U.S.A.">
        <title>The resurrection genome of Boea hygrometrica: A blueprint for survival of dehydration.</title>
        <authorList>
            <person name="Xiao L."/>
            <person name="Yang G."/>
            <person name="Zhang L."/>
            <person name="Yang X."/>
            <person name="Zhao S."/>
            <person name="Ji Z."/>
            <person name="Zhou Q."/>
            <person name="Hu M."/>
            <person name="Wang Y."/>
            <person name="Chen M."/>
            <person name="Xu Y."/>
            <person name="Jin H."/>
            <person name="Xiao X."/>
            <person name="Hu G."/>
            <person name="Bao F."/>
            <person name="Hu Y."/>
            <person name="Wan P."/>
            <person name="Li L."/>
            <person name="Deng X."/>
            <person name="Kuang T."/>
            <person name="Xiang C."/>
            <person name="Zhu J.K."/>
            <person name="Oliver M.J."/>
            <person name="He Y."/>
        </authorList>
    </citation>
    <scope>NUCLEOTIDE SEQUENCE [LARGE SCALE GENOMIC DNA]</scope>
    <source>
        <strain evidence="3">cv. XS01</strain>
    </source>
</reference>
<feature type="region of interest" description="Disordered" evidence="1">
    <location>
        <begin position="101"/>
        <end position="144"/>
    </location>
</feature>